<feature type="transmembrane region" description="Helical" evidence="5">
    <location>
        <begin position="78"/>
        <end position="98"/>
    </location>
</feature>
<evidence type="ECO:0000256" key="2">
    <source>
        <dbReference type="ARBA" id="ARBA00022692"/>
    </source>
</evidence>
<dbReference type="Pfam" id="PF01694">
    <property type="entry name" value="Rhomboid"/>
    <property type="match status" value="1"/>
</dbReference>
<evidence type="ECO:0000259" key="6">
    <source>
        <dbReference type="Pfam" id="PF01694"/>
    </source>
</evidence>
<comment type="subcellular location">
    <subcellularLocation>
        <location evidence="1">Membrane</location>
        <topology evidence="1">Multi-pass membrane protein</topology>
    </subcellularLocation>
</comment>
<feature type="transmembrane region" description="Helical" evidence="5">
    <location>
        <begin position="167"/>
        <end position="186"/>
    </location>
</feature>
<proteinExistence type="predicted"/>
<keyword evidence="2 5" id="KW-0812">Transmembrane</keyword>
<name>A0ABX1VF44_9PLAN</name>
<feature type="transmembrane region" description="Helical" evidence="5">
    <location>
        <begin position="140"/>
        <end position="160"/>
    </location>
</feature>
<keyword evidence="3 5" id="KW-1133">Transmembrane helix</keyword>
<gene>
    <name evidence="7" type="primary">glpG_2</name>
    <name evidence="7" type="ORF">LzC2_28190</name>
</gene>
<dbReference type="SUPFAM" id="SSF144091">
    <property type="entry name" value="Rhomboid-like"/>
    <property type="match status" value="1"/>
</dbReference>
<dbReference type="GO" id="GO:0008233">
    <property type="term" value="F:peptidase activity"/>
    <property type="evidence" value="ECO:0007669"/>
    <property type="project" value="UniProtKB-KW"/>
</dbReference>
<organism evidence="7 8">
    <name type="scientific">Alienimonas chondri</name>
    <dbReference type="NCBI Taxonomy" id="2681879"/>
    <lineage>
        <taxon>Bacteria</taxon>
        <taxon>Pseudomonadati</taxon>
        <taxon>Planctomycetota</taxon>
        <taxon>Planctomycetia</taxon>
        <taxon>Planctomycetales</taxon>
        <taxon>Planctomycetaceae</taxon>
        <taxon>Alienimonas</taxon>
    </lineage>
</organism>
<dbReference type="EC" id="3.4.21.105" evidence="7"/>
<evidence type="ECO:0000256" key="3">
    <source>
        <dbReference type="ARBA" id="ARBA00022989"/>
    </source>
</evidence>
<dbReference type="PANTHER" id="PTHR43066">
    <property type="entry name" value="RHOMBOID-RELATED PROTEIN"/>
    <property type="match status" value="1"/>
</dbReference>
<comment type="caution">
    <text evidence="7">The sequence shown here is derived from an EMBL/GenBank/DDBJ whole genome shotgun (WGS) entry which is preliminary data.</text>
</comment>
<sequence>MAFEDRDYAWDSPSRRAFLGGSNRAVKGIVIVCIVVFVVQLLSARAPRIYDQPLMSGLFGLDPSLLGIGQVWRLVSYGFLHGDLWHILFNMLWLYGLGRYAEDRLGAKEFLLFYFASLIAGGLIFSALELTPGIGPGGDAVSTCIGASGAVMGVIMLSALWDPHKQISLIFITVPLWLVAGLYAIFETYEVLMRVGAGTIAADGVAHGAHFGGLLLGWLYFKFGWNFDEALDRVTGRLPRFTFRGLKRSVGVGPKVRLHRPETADEEDDELERRADLVLAKLHASGESSLTRKERKTLKLYSEQAKAKRNRS</sequence>
<dbReference type="InterPro" id="IPR022764">
    <property type="entry name" value="Peptidase_S54_rhomboid_dom"/>
</dbReference>
<evidence type="ECO:0000256" key="5">
    <source>
        <dbReference type="SAM" id="Phobius"/>
    </source>
</evidence>
<dbReference type="EMBL" id="WTPX01000095">
    <property type="protein sequence ID" value="NNJ26728.1"/>
    <property type="molecule type" value="Genomic_DNA"/>
</dbReference>
<protein>
    <submittedName>
        <fullName evidence="7">Rhomboid protease GlpG</fullName>
        <ecNumber evidence="7">3.4.21.105</ecNumber>
    </submittedName>
</protein>
<dbReference type="Gene3D" id="1.20.1540.10">
    <property type="entry name" value="Rhomboid-like"/>
    <property type="match status" value="1"/>
</dbReference>
<evidence type="ECO:0000256" key="1">
    <source>
        <dbReference type="ARBA" id="ARBA00004141"/>
    </source>
</evidence>
<accession>A0ABX1VF44</accession>
<keyword evidence="4 5" id="KW-0472">Membrane</keyword>
<keyword evidence="7" id="KW-0378">Hydrolase</keyword>
<evidence type="ECO:0000313" key="7">
    <source>
        <dbReference type="EMBL" id="NNJ26728.1"/>
    </source>
</evidence>
<feature type="transmembrane region" description="Helical" evidence="5">
    <location>
        <begin position="110"/>
        <end position="128"/>
    </location>
</feature>
<dbReference type="InterPro" id="IPR035952">
    <property type="entry name" value="Rhomboid-like_sf"/>
</dbReference>
<keyword evidence="8" id="KW-1185">Reference proteome</keyword>
<feature type="transmembrane region" description="Helical" evidence="5">
    <location>
        <begin position="25"/>
        <end position="42"/>
    </location>
</feature>
<keyword evidence="7" id="KW-0645">Protease</keyword>
<feature type="domain" description="Peptidase S54 rhomboid" evidence="6">
    <location>
        <begin position="69"/>
        <end position="221"/>
    </location>
</feature>
<dbReference type="Proteomes" id="UP000609651">
    <property type="component" value="Unassembled WGS sequence"/>
</dbReference>
<dbReference type="PANTHER" id="PTHR43066:SF11">
    <property type="entry name" value="PEPTIDASE S54 RHOMBOID DOMAIN-CONTAINING PROTEIN"/>
    <property type="match status" value="1"/>
</dbReference>
<evidence type="ECO:0000313" key="8">
    <source>
        <dbReference type="Proteomes" id="UP000609651"/>
    </source>
</evidence>
<dbReference type="GO" id="GO:0006508">
    <property type="term" value="P:proteolysis"/>
    <property type="evidence" value="ECO:0007669"/>
    <property type="project" value="UniProtKB-KW"/>
</dbReference>
<reference evidence="7 8" key="1">
    <citation type="journal article" date="2020" name="Syst. Appl. Microbiol.">
        <title>Alienimonas chondri sp. nov., a novel planctomycete isolated from the biofilm of the red alga Chondrus crispus.</title>
        <authorList>
            <person name="Vitorino I."/>
            <person name="Albuquerque L."/>
            <person name="Wiegand S."/>
            <person name="Kallscheuer N."/>
            <person name="da Costa M.S."/>
            <person name="Lobo-da-Cunha A."/>
            <person name="Jogler C."/>
            <person name="Lage O.M."/>
        </authorList>
    </citation>
    <scope>NUCLEOTIDE SEQUENCE [LARGE SCALE GENOMIC DNA]</scope>
    <source>
        <strain evidence="7 8">LzC2</strain>
    </source>
</reference>
<evidence type="ECO:0000256" key="4">
    <source>
        <dbReference type="ARBA" id="ARBA00023136"/>
    </source>
</evidence>
<feature type="transmembrane region" description="Helical" evidence="5">
    <location>
        <begin position="198"/>
        <end position="221"/>
    </location>
</feature>